<comment type="caution">
    <text evidence="8">The sequence shown here is derived from an EMBL/GenBank/DDBJ whole genome shotgun (WGS) entry which is preliminary data.</text>
</comment>
<dbReference type="PANTHER" id="PTHR12563">
    <property type="entry name" value="GLYCEROL-3-PHOSPHATE ACYLTRANSFERASE"/>
    <property type="match status" value="1"/>
</dbReference>
<proteinExistence type="inferred from homology"/>
<dbReference type="GO" id="GO:0006072">
    <property type="term" value="P:glycerol-3-phosphate metabolic process"/>
    <property type="evidence" value="ECO:0007669"/>
    <property type="project" value="TreeGrafter"/>
</dbReference>
<keyword evidence="3" id="KW-0808">Transferase</keyword>
<evidence type="ECO:0000256" key="2">
    <source>
        <dbReference type="ARBA" id="ARBA00007937"/>
    </source>
</evidence>
<evidence type="ECO:0000256" key="3">
    <source>
        <dbReference type="ARBA" id="ARBA00022679"/>
    </source>
</evidence>
<evidence type="ECO:0000256" key="1">
    <source>
        <dbReference type="ARBA" id="ARBA00004370"/>
    </source>
</evidence>
<dbReference type="Pfam" id="PF01553">
    <property type="entry name" value="Acyltransferase"/>
    <property type="match status" value="1"/>
</dbReference>
<dbReference type="GO" id="GO:0008654">
    <property type="term" value="P:phospholipid biosynthetic process"/>
    <property type="evidence" value="ECO:0007669"/>
    <property type="project" value="TreeGrafter"/>
</dbReference>
<dbReference type="InterPro" id="IPR002123">
    <property type="entry name" value="Plipid/glycerol_acylTrfase"/>
</dbReference>
<gene>
    <name evidence="8" type="ORF">HICCMSTLAB_LOCUS2324</name>
</gene>
<dbReference type="GO" id="GO:0006631">
    <property type="term" value="P:fatty acid metabolic process"/>
    <property type="evidence" value="ECO:0007669"/>
    <property type="project" value="TreeGrafter"/>
</dbReference>
<dbReference type="OrthoDB" id="5962536at2759"/>
<dbReference type="AlphaFoldDB" id="A0A8J2H0M1"/>
<dbReference type="SMART" id="SM00563">
    <property type="entry name" value="PlsC"/>
    <property type="match status" value="1"/>
</dbReference>
<dbReference type="InterPro" id="IPR022284">
    <property type="entry name" value="GPAT/DHAPAT"/>
</dbReference>
<comment type="subcellular location">
    <subcellularLocation>
        <location evidence="1">Membrane</location>
    </subcellularLocation>
</comment>
<dbReference type="Proteomes" id="UP000786811">
    <property type="component" value="Unassembled WGS sequence"/>
</dbReference>
<dbReference type="GO" id="GO:0019432">
    <property type="term" value="P:triglyceride biosynthetic process"/>
    <property type="evidence" value="ECO:0007669"/>
    <property type="project" value="TreeGrafter"/>
</dbReference>
<evidence type="ECO:0000313" key="8">
    <source>
        <dbReference type="EMBL" id="CAG5076925.1"/>
    </source>
</evidence>
<sequence length="868" mass="99841">MILIMTGIIEIFIFCGVLYYFFNYRASNMLDVLSTRIQEVYAKWDSRTDVIRDTEDNVQRLSLDGLRRAGQQSQRRRIQSREQIRKLRENALFKIKEAELFVPPVPKISSFIYQCCQTCTPTSRGTFSIEATKQNQLLGRNLLLIEPCGNIFSKIFYHFSFISNLKKYDYPRVTQAVLNDERLKDAIKQTALETSKDDQIPEEEAFSQAESRARAILSRMESTMSHNLLRLTGWILFKLLPLFIKSVIVQDSQIEMVQKANNRGVPLIFLPLHRSHLDYIIISFVLLCNNVRNSLIAAGDNLRIPIFGKLLNGLGAFYIKRRIDPVQGRKDMLYRATLHTYVMESLRAGHNIEFFIEGGRTRTGKPCMPKGGILSIIIDAYKDGTIEDALIVPLSVNYDRLVDGNFVREQLGQPKKPETFGSAIKAIWSTLRGSYGIVKMDICEPFSLREMIKSIDNQQSRLFLNPTDKEKKSLKATMSTSSLYGTDVVDDEHRLLVDCLARHVVYDCARSMPIMSTNVVAFLLLNKFREGCTLDKLVEAFENMKQELEWLNKDIAFCGETIDVINYALGILGPGLVKQERQEIIQKLEGQSVIKKEVVISIEPVSILPNVIELAYYSNSMVVHYVMDSIVISALYATLREQINDPRVIAEDKIYVYQHVLVENAMKLCDILRQEFIFAKPCENLEYSIISTIQNLSYAGILMLCEEAYLEEELWSRRYAKNFDDSSDEEYAVQNAGKKIQYKLNLENDSSGRMEFLHTILRPIIDTYTFSAFALRKLVGRSLVERDLVQEILSEIKINIDRGVINYGESLSVEPIKNSLKLFEKWQVLECHPEENARIYYLREGYDNDEAANQIYESVEVYKWTKKN</sequence>
<keyword evidence="6" id="KW-1133">Transmembrane helix</keyword>
<dbReference type="PANTHER" id="PTHR12563:SF23">
    <property type="entry name" value="BCDNA.GH07066"/>
    <property type="match status" value="1"/>
</dbReference>
<evidence type="ECO:0000256" key="4">
    <source>
        <dbReference type="ARBA" id="ARBA00023136"/>
    </source>
</evidence>
<accession>A0A8J2H0M1</accession>
<dbReference type="SUPFAM" id="SSF69593">
    <property type="entry name" value="Glycerol-3-phosphate (1)-acyltransferase"/>
    <property type="match status" value="1"/>
</dbReference>
<keyword evidence="4 6" id="KW-0472">Membrane</keyword>
<keyword evidence="9" id="KW-1185">Reference proteome</keyword>
<dbReference type="EMBL" id="CAJNRD030001117">
    <property type="protein sequence ID" value="CAG5076925.1"/>
    <property type="molecule type" value="Genomic_DNA"/>
</dbReference>
<dbReference type="Pfam" id="PF19277">
    <property type="entry name" value="GPAT_C"/>
    <property type="match status" value="1"/>
</dbReference>
<dbReference type="GO" id="GO:0031966">
    <property type="term" value="C:mitochondrial membrane"/>
    <property type="evidence" value="ECO:0007669"/>
    <property type="project" value="TreeGrafter"/>
</dbReference>
<dbReference type="GO" id="GO:0004366">
    <property type="term" value="F:glycerol-3-phosphate O-acyltransferase activity"/>
    <property type="evidence" value="ECO:0007669"/>
    <property type="project" value="TreeGrafter"/>
</dbReference>
<evidence type="ECO:0000313" key="9">
    <source>
        <dbReference type="Proteomes" id="UP000786811"/>
    </source>
</evidence>
<dbReference type="InterPro" id="IPR045520">
    <property type="entry name" value="GPAT/DHAPAT_C"/>
</dbReference>
<dbReference type="InterPro" id="IPR041728">
    <property type="entry name" value="GPAT/DHAPAT_LPLAT"/>
</dbReference>
<reference evidence="8" key="1">
    <citation type="submission" date="2021-04" db="EMBL/GenBank/DDBJ databases">
        <authorList>
            <person name="Chebbi M.A.C M."/>
        </authorList>
    </citation>
    <scope>NUCLEOTIDE SEQUENCE</scope>
</reference>
<keyword evidence="6" id="KW-0812">Transmembrane</keyword>
<organism evidence="8 9">
    <name type="scientific">Cotesia congregata</name>
    <name type="common">Parasitoid wasp</name>
    <name type="synonym">Apanteles congregatus</name>
    <dbReference type="NCBI Taxonomy" id="51543"/>
    <lineage>
        <taxon>Eukaryota</taxon>
        <taxon>Metazoa</taxon>
        <taxon>Ecdysozoa</taxon>
        <taxon>Arthropoda</taxon>
        <taxon>Hexapoda</taxon>
        <taxon>Insecta</taxon>
        <taxon>Pterygota</taxon>
        <taxon>Neoptera</taxon>
        <taxon>Endopterygota</taxon>
        <taxon>Hymenoptera</taxon>
        <taxon>Apocrita</taxon>
        <taxon>Ichneumonoidea</taxon>
        <taxon>Braconidae</taxon>
        <taxon>Microgastrinae</taxon>
        <taxon>Cotesia</taxon>
    </lineage>
</organism>
<evidence type="ECO:0000256" key="6">
    <source>
        <dbReference type="SAM" id="Phobius"/>
    </source>
</evidence>
<feature type="transmembrane region" description="Helical" evidence="6">
    <location>
        <begin position="6"/>
        <end position="22"/>
    </location>
</feature>
<evidence type="ECO:0000259" key="7">
    <source>
        <dbReference type="SMART" id="SM00563"/>
    </source>
</evidence>
<comment type="similarity">
    <text evidence="2">Belongs to the GPAT/DAPAT family.</text>
</comment>
<feature type="domain" description="Phospholipid/glycerol acyltransferase" evidence="7">
    <location>
        <begin position="267"/>
        <end position="399"/>
    </location>
</feature>
<keyword evidence="5" id="KW-0012">Acyltransferase</keyword>
<dbReference type="CDD" id="cd07993">
    <property type="entry name" value="LPLAT_DHAPAT-like"/>
    <property type="match status" value="1"/>
</dbReference>
<protein>
    <submittedName>
        <fullName evidence="8">Mitochondrial (Bos taurus)</fullName>
    </submittedName>
</protein>
<evidence type="ECO:0000256" key="5">
    <source>
        <dbReference type="ARBA" id="ARBA00023315"/>
    </source>
</evidence>
<name>A0A8J2H0M1_COTCN</name>